<dbReference type="GO" id="GO:0043130">
    <property type="term" value="F:ubiquitin binding"/>
    <property type="evidence" value="ECO:0007669"/>
    <property type="project" value="InterPro"/>
</dbReference>
<evidence type="ECO:0000256" key="8">
    <source>
        <dbReference type="ARBA" id="ARBA00022927"/>
    </source>
</evidence>
<keyword evidence="8" id="KW-0653">Protein transport</keyword>
<evidence type="ECO:0000256" key="7">
    <source>
        <dbReference type="ARBA" id="ARBA00022753"/>
    </source>
</evidence>
<dbReference type="SMART" id="SM00288">
    <property type="entry name" value="VHS"/>
    <property type="match status" value="1"/>
</dbReference>
<feature type="compositionally biased region" description="Low complexity" evidence="10">
    <location>
        <begin position="209"/>
        <end position="220"/>
    </location>
</feature>
<evidence type="ECO:0000256" key="6">
    <source>
        <dbReference type="ARBA" id="ARBA00022448"/>
    </source>
</evidence>
<feature type="compositionally biased region" description="Low complexity" evidence="10">
    <location>
        <begin position="447"/>
        <end position="469"/>
    </location>
</feature>
<feature type="compositionally biased region" description="Polar residues" evidence="10">
    <location>
        <begin position="534"/>
        <end position="555"/>
    </location>
</feature>
<feature type="region of interest" description="Disordered" evidence="10">
    <location>
        <begin position="483"/>
        <end position="571"/>
    </location>
</feature>
<feature type="compositionally biased region" description="Basic and acidic residues" evidence="10">
    <location>
        <begin position="176"/>
        <end position="200"/>
    </location>
</feature>
<dbReference type="CDD" id="cd21386">
    <property type="entry name" value="GAT_Hse1"/>
    <property type="match status" value="1"/>
</dbReference>
<dbReference type="OrthoDB" id="10255964at2759"/>
<evidence type="ECO:0000259" key="12">
    <source>
        <dbReference type="PROSITE" id="PS50179"/>
    </source>
</evidence>
<dbReference type="PROSITE" id="PS50002">
    <property type="entry name" value="SH3"/>
    <property type="match status" value="1"/>
</dbReference>
<dbReference type="Gene3D" id="1.25.40.90">
    <property type="match status" value="1"/>
</dbReference>
<name>A0A854Q9D0_CRYNE</name>
<feature type="domain" description="VHS" evidence="12">
    <location>
        <begin position="34"/>
        <end position="166"/>
    </location>
</feature>
<dbReference type="PRINTS" id="PR00452">
    <property type="entry name" value="SH3DOMAIN"/>
</dbReference>
<gene>
    <name evidence="13" type="ORF">C361_04525</name>
</gene>
<dbReference type="GO" id="GO:0035091">
    <property type="term" value="F:phosphatidylinositol binding"/>
    <property type="evidence" value="ECO:0007669"/>
    <property type="project" value="InterPro"/>
</dbReference>
<dbReference type="SMART" id="SM00326">
    <property type="entry name" value="SH3"/>
    <property type="match status" value="1"/>
</dbReference>
<protein>
    <recommendedName>
        <fullName evidence="3">Class E vacuolar protein-sorting machinery protein HSE1</fullName>
    </recommendedName>
    <alternativeName>
        <fullName evidence="4">Class E vacuolar protein-sorting machinery protein hse1</fullName>
    </alternativeName>
</protein>
<dbReference type="Pfam" id="PF00018">
    <property type="entry name" value="SH3_1"/>
    <property type="match status" value="1"/>
</dbReference>
<feature type="region of interest" description="Disordered" evidence="10">
    <location>
        <begin position="635"/>
        <end position="669"/>
    </location>
</feature>
<evidence type="ECO:0000256" key="4">
    <source>
        <dbReference type="ARBA" id="ARBA00018978"/>
    </source>
</evidence>
<dbReference type="PROSITE" id="PS50179">
    <property type="entry name" value="VHS"/>
    <property type="match status" value="1"/>
</dbReference>
<evidence type="ECO:0000256" key="1">
    <source>
        <dbReference type="ARBA" id="ARBA00004125"/>
    </source>
</evidence>
<feature type="region of interest" description="Disordered" evidence="10">
    <location>
        <begin position="164"/>
        <end position="253"/>
    </location>
</feature>
<evidence type="ECO:0000313" key="14">
    <source>
        <dbReference type="Proteomes" id="UP000199727"/>
    </source>
</evidence>
<dbReference type="InterPro" id="IPR008942">
    <property type="entry name" value="ENTH_VHS"/>
</dbReference>
<evidence type="ECO:0000313" key="13">
    <source>
        <dbReference type="EMBL" id="OXG18402.1"/>
    </source>
</evidence>
<dbReference type="EMBL" id="AMKT01000056">
    <property type="protein sequence ID" value="OXG18402.1"/>
    <property type="molecule type" value="Genomic_DNA"/>
</dbReference>
<dbReference type="Proteomes" id="UP000199727">
    <property type="component" value="Unassembled WGS sequence"/>
</dbReference>
<sequence length="669" mass="73582">MLLFPVHFHSSLASHIHTMFSTAASPYDDLVVKATDENLASEDWALNMDVCDKVSSDGQNGARQAVTALQKRLSHRNPNVQIYALELANSLAQNCGKDLLGELSSRNWTSALDRLINDRATSAPVKKKALSFVKSWAKQIEDTGDPNLGLMGEFYDQLRAKNHVFDEPEPTPESAEEARRRQEEEELQRVLELSKQDKGGRSTFTYQPSGSAGASSSSAAKHNTSPSISQSQVQPLAQGQAQSLAAPQVTGYASQPQMINSAQPLEPEPPKVDPNTATRVRAIYPFTGQEVGELDFERGDVIKVLDRGFKEWWRGACNGKIGIFPVTYVEALPEPTPEELRENAQEEARVFASLGLVDQLLQTLKGIDPARGDKLDDRPEIEEMYQASVALQGQINTLIKKYSDQKAELEHMNANFIRAMGQYEELRNGPPPQMQPFVYAPSPPQPQLQQQNSYSYQQYSQQPQQQPQPYVQAPYAQQAPPHLQPEQYAQQTPSPAAQSQVPYTAQQQPYPAQVQQDPAAASPPPNQPFYHHAGSTTSVNRIPSAQTAVQSQPQGASFFPPSSPPTRQVTEPEIAGLSAEDQQGWDQYYQQHGQQAPPSSQHPSQPQSQPQPQQGSYYPAHAQAQGYQAAYATMPDGRAYASPPLPGTQQSQGVEGVTVGMDRMSVHAP</sequence>
<keyword evidence="7" id="KW-0967">Endosome</keyword>
<dbReference type="Gene3D" id="2.30.30.40">
    <property type="entry name" value="SH3 Domains"/>
    <property type="match status" value="1"/>
</dbReference>
<evidence type="ECO:0000256" key="2">
    <source>
        <dbReference type="ARBA" id="ARBA00009666"/>
    </source>
</evidence>
<dbReference type="AlphaFoldDB" id="A0A854Q9D0"/>
<dbReference type="InterPro" id="IPR001452">
    <property type="entry name" value="SH3_domain"/>
</dbReference>
<feature type="compositionally biased region" description="Low complexity" evidence="10">
    <location>
        <begin position="590"/>
        <end position="618"/>
    </location>
</feature>
<feature type="region of interest" description="Disordered" evidence="10">
    <location>
        <begin position="425"/>
        <end position="469"/>
    </location>
</feature>
<dbReference type="PANTHER" id="PTHR45929">
    <property type="entry name" value="JAK PATHWAY SIGNAL TRANSDUCTION ADAPTOR MOLECULE"/>
    <property type="match status" value="1"/>
</dbReference>
<reference evidence="13 14" key="1">
    <citation type="submission" date="2017-06" db="EMBL/GenBank/DDBJ databases">
        <title>Global population genomics of the pathogenic fungus Cryptococcus neoformans var. grubii.</title>
        <authorList>
            <person name="Cuomo C."/>
            <person name="Litvintseva A."/>
            <person name="Chen Y."/>
            <person name="Young S."/>
            <person name="Zeng Q."/>
            <person name="Chapman S."/>
            <person name="Gujja S."/>
            <person name="Saif S."/>
            <person name="Birren B."/>
        </authorList>
    </citation>
    <scope>NUCLEOTIDE SEQUENCE [LARGE SCALE GENOMIC DNA]</scope>
    <source>
        <strain evidence="13 14">Tu259-1</strain>
    </source>
</reference>
<accession>A0A854Q9D0</accession>
<dbReference type="PANTHER" id="PTHR45929:SF3">
    <property type="entry name" value="JAK PATHWAY SIGNAL TRANSDUCTION ADAPTOR MOLECULE"/>
    <property type="match status" value="1"/>
</dbReference>
<dbReference type="Pfam" id="PF00790">
    <property type="entry name" value="VHS"/>
    <property type="match status" value="1"/>
</dbReference>
<feature type="compositionally biased region" description="Low complexity" evidence="10">
    <location>
        <begin position="483"/>
        <end position="520"/>
    </location>
</feature>
<evidence type="ECO:0000256" key="9">
    <source>
        <dbReference type="PROSITE-ProRule" id="PRU00192"/>
    </source>
</evidence>
<dbReference type="InterPro" id="IPR036028">
    <property type="entry name" value="SH3-like_dom_sf"/>
</dbReference>
<comment type="subcellular location">
    <subcellularLocation>
        <location evidence="1">Endosome membrane</location>
        <topology evidence="1">Peripheral membrane protein</topology>
        <orientation evidence="1">Cytoplasmic side</orientation>
    </subcellularLocation>
</comment>
<evidence type="ECO:0000256" key="5">
    <source>
        <dbReference type="ARBA" id="ARBA00022443"/>
    </source>
</evidence>
<feature type="region of interest" description="Disordered" evidence="10">
    <location>
        <begin position="589"/>
        <end position="618"/>
    </location>
</feature>
<evidence type="ECO:0000259" key="11">
    <source>
        <dbReference type="PROSITE" id="PS50002"/>
    </source>
</evidence>
<dbReference type="GO" id="GO:0043328">
    <property type="term" value="P:protein transport to vacuole involved in ubiquitin-dependent protein catabolic process via the multivesicular body sorting pathway"/>
    <property type="evidence" value="ECO:0007669"/>
    <property type="project" value="TreeGrafter"/>
</dbReference>
<proteinExistence type="inferred from homology"/>
<dbReference type="Gene3D" id="1.20.5.1940">
    <property type="match status" value="1"/>
</dbReference>
<dbReference type="GO" id="GO:0033565">
    <property type="term" value="C:ESCRT-0 complex"/>
    <property type="evidence" value="ECO:0007669"/>
    <property type="project" value="TreeGrafter"/>
</dbReference>
<dbReference type="InterPro" id="IPR050670">
    <property type="entry name" value="STAM"/>
</dbReference>
<dbReference type="PROSITE" id="PS50330">
    <property type="entry name" value="UIM"/>
    <property type="match status" value="1"/>
</dbReference>
<dbReference type="SUPFAM" id="SSF50044">
    <property type="entry name" value="SH3-domain"/>
    <property type="match status" value="1"/>
</dbReference>
<comment type="caution">
    <text evidence="13">The sequence shown here is derived from an EMBL/GenBank/DDBJ whole genome shotgun (WGS) entry which is preliminary data.</text>
</comment>
<keyword evidence="6" id="KW-0813">Transport</keyword>
<dbReference type="CDD" id="cd16978">
    <property type="entry name" value="VHS_HSE1"/>
    <property type="match status" value="1"/>
</dbReference>
<dbReference type="InterPro" id="IPR003903">
    <property type="entry name" value="UIM_dom"/>
</dbReference>
<dbReference type="InterPro" id="IPR002014">
    <property type="entry name" value="VHS_dom"/>
</dbReference>
<dbReference type="GO" id="GO:0010008">
    <property type="term" value="C:endosome membrane"/>
    <property type="evidence" value="ECO:0007669"/>
    <property type="project" value="UniProtKB-SubCell"/>
</dbReference>
<keyword evidence="5 9" id="KW-0728">SH3 domain</keyword>
<organism evidence="13 14">
    <name type="scientific">Cryptococcus neoformans Tu259-1</name>
    <dbReference type="NCBI Taxonomy" id="1230072"/>
    <lineage>
        <taxon>Eukaryota</taxon>
        <taxon>Fungi</taxon>
        <taxon>Dikarya</taxon>
        <taxon>Basidiomycota</taxon>
        <taxon>Agaricomycotina</taxon>
        <taxon>Tremellomycetes</taxon>
        <taxon>Tremellales</taxon>
        <taxon>Cryptococcaceae</taxon>
        <taxon>Cryptococcus</taxon>
        <taxon>Cryptococcus neoformans species complex</taxon>
    </lineage>
</organism>
<comment type="similarity">
    <text evidence="2">Belongs to the STAM family.</text>
</comment>
<evidence type="ECO:0000256" key="3">
    <source>
        <dbReference type="ARBA" id="ARBA00017923"/>
    </source>
</evidence>
<evidence type="ECO:0000256" key="10">
    <source>
        <dbReference type="SAM" id="MobiDB-lite"/>
    </source>
</evidence>
<dbReference type="SUPFAM" id="SSF48464">
    <property type="entry name" value="ENTH/VHS domain"/>
    <property type="match status" value="1"/>
</dbReference>
<feature type="domain" description="SH3" evidence="11">
    <location>
        <begin position="275"/>
        <end position="334"/>
    </location>
</feature>
<feature type="compositionally biased region" description="Polar residues" evidence="10">
    <location>
        <begin position="221"/>
        <end position="253"/>
    </location>
</feature>